<keyword evidence="3" id="KW-0804">Transcription</keyword>
<dbReference type="Proteomes" id="UP000262954">
    <property type="component" value="Unassembled WGS sequence"/>
</dbReference>
<dbReference type="InterPro" id="IPR018062">
    <property type="entry name" value="HTH_AraC-typ_CS"/>
</dbReference>
<organism evidence="5 6">
    <name type="scientific">Coprobacter fastidiosus</name>
    <dbReference type="NCBI Taxonomy" id="1099853"/>
    <lineage>
        <taxon>Bacteria</taxon>
        <taxon>Pseudomonadati</taxon>
        <taxon>Bacteroidota</taxon>
        <taxon>Bacteroidia</taxon>
        <taxon>Bacteroidales</taxon>
        <taxon>Barnesiellaceae</taxon>
        <taxon>Coprobacter</taxon>
    </lineage>
</organism>
<dbReference type="InterPro" id="IPR009057">
    <property type="entry name" value="Homeodomain-like_sf"/>
</dbReference>
<dbReference type="GO" id="GO:0003700">
    <property type="term" value="F:DNA-binding transcription factor activity"/>
    <property type="evidence" value="ECO:0007669"/>
    <property type="project" value="InterPro"/>
</dbReference>
<feature type="domain" description="HTH araC/xylS-type" evidence="4">
    <location>
        <begin position="208"/>
        <end position="286"/>
    </location>
</feature>
<proteinExistence type="predicted"/>
<dbReference type="InterPro" id="IPR020449">
    <property type="entry name" value="Tscrpt_reg_AraC-type_HTH"/>
</dbReference>
<gene>
    <name evidence="5" type="ORF">DDY73_11220</name>
</gene>
<evidence type="ECO:0000313" key="5">
    <source>
        <dbReference type="EMBL" id="HBJ09560.1"/>
    </source>
</evidence>
<protein>
    <submittedName>
        <fullName evidence="5">AraC family transcriptional regulator</fullName>
    </submittedName>
</protein>
<accession>A0A316R4H8</accession>
<dbReference type="SUPFAM" id="SSF46689">
    <property type="entry name" value="Homeodomain-like"/>
    <property type="match status" value="1"/>
</dbReference>
<dbReference type="SMART" id="SM00342">
    <property type="entry name" value="HTH_ARAC"/>
    <property type="match status" value="1"/>
</dbReference>
<dbReference type="PANTHER" id="PTHR43280:SF32">
    <property type="entry name" value="TRANSCRIPTIONAL REGULATORY PROTEIN"/>
    <property type="match status" value="1"/>
</dbReference>
<sequence length="291" mass="34065">MIVQCDKSLHSKTIHPLINIGCLSDISNTFIETGFYRIILKDRSSCPDFGRLCCDYQDASVIFLSPEYSLSCLTSEDLSFYKKSIFLSIHADLINTSAIKKHFNDYSFFNYRQNESLHISLREKKILTTRFEDISDELNWGIDKYTNILISGKIELLLNYCKRFYTRQFITRSEVNRCIIQKTKRLIDEYFFMNKISEKGLPTSDYCSNNLNLSSAYFEDLFNHETGMSIAEYIQLRRVHLAKERLCNTNKTVSCIARELGYPSQQYFCKLFKKLSGYTPDEYRNPCRTIS</sequence>
<keyword evidence="2" id="KW-0238">DNA-binding</keyword>
<dbReference type="PRINTS" id="PR00032">
    <property type="entry name" value="HTHARAC"/>
</dbReference>
<name>A0A316R4H8_9BACT</name>
<keyword evidence="1" id="KW-0805">Transcription regulation</keyword>
<evidence type="ECO:0000256" key="2">
    <source>
        <dbReference type="ARBA" id="ARBA00023125"/>
    </source>
</evidence>
<reference evidence="5 6" key="1">
    <citation type="journal article" date="2018" name="Nat. Biotechnol.">
        <title>A standardized bacterial taxonomy based on genome phylogeny substantially revises the tree of life.</title>
        <authorList>
            <person name="Parks D.H."/>
            <person name="Chuvochina M."/>
            <person name="Waite D.W."/>
            <person name="Rinke C."/>
            <person name="Skarshewski A."/>
            <person name="Chaumeil P.A."/>
            <person name="Hugenholtz P."/>
        </authorList>
    </citation>
    <scope>NUCLEOTIDE SEQUENCE [LARGE SCALE GENOMIC DNA]</scope>
    <source>
        <strain evidence="5">UBA11482</strain>
    </source>
</reference>
<dbReference type="Pfam" id="PF12833">
    <property type="entry name" value="HTH_18"/>
    <property type="match status" value="1"/>
</dbReference>
<evidence type="ECO:0000256" key="1">
    <source>
        <dbReference type="ARBA" id="ARBA00023015"/>
    </source>
</evidence>
<dbReference type="EMBL" id="DNWC01000145">
    <property type="protein sequence ID" value="HBJ09560.1"/>
    <property type="molecule type" value="Genomic_DNA"/>
</dbReference>
<dbReference type="PROSITE" id="PS00041">
    <property type="entry name" value="HTH_ARAC_FAMILY_1"/>
    <property type="match status" value="1"/>
</dbReference>
<dbReference type="GO" id="GO:0043565">
    <property type="term" value="F:sequence-specific DNA binding"/>
    <property type="evidence" value="ECO:0007669"/>
    <property type="project" value="InterPro"/>
</dbReference>
<dbReference type="RefSeq" id="WP_122303414.1">
    <property type="nucleotide sequence ID" value="NZ_JADMPX010000003.1"/>
</dbReference>
<evidence type="ECO:0000256" key="3">
    <source>
        <dbReference type="ARBA" id="ARBA00023163"/>
    </source>
</evidence>
<dbReference type="PANTHER" id="PTHR43280">
    <property type="entry name" value="ARAC-FAMILY TRANSCRIPTIONAL REGULATOR"/>
    <property type="match status" value="1"/>
</dbReference>
<evidence type="ECO:0000259" key="4">
    <source>
        <dbReference type="PROSITE" id="PS01124"/>
    </source>
</evidence>
<dbReference type="Gene3D" id="1.10.10.60">
    <property type="entry name" value="Homeodomain-like"/>
    <property type="match status" value="1"/>
</dbReference>
<dbReference type="PROSITE" id="PS01124">
    <property type="entry name" value="HTH_ARAC_FAMILY_2"/>
    <property type="match status" value="1"/>
</dbReference>
<dbReference type="AlphaFoldDB" id="A0A316R4H8"/>
<comment type="caution">
    <text evidence="5">The sequence shown here is derived from an EMBL/GenBank/DDBJ whole genome shotgun (WGS) entry which is preliminary data.</text>
</comment>
<evidence type="ECO:0000313" key="6">
    <source>
        <dbReference type="Proteomes" id="UP000262954"/>
    </source>
</evidence>
<dbReference type="InterPro" id="IPR018060">
    <property type="entry name" value="HTH_AraC"/>
</dbReference>